<reference evidence="6" key="1">
    <citation type="submission" date="2021-12" db="EMBL/GenBank/DDBJ databases">
        <authorList>
            <person name="Rodrigo-Torres L."/>
            <person name="Arahal R. D."/>
            <person name="Lucena T."/>
        </authorList>
    </citation>
    <scope>NUCLEOTIDE SEQUENCE</scope>
    <source>
        <strain evidence="6">CECT 8267</strain>
    </source>
</reference>
<organism evidence="6 7">
    <name type="scientific">Sinobacterium norvegicum</name>
    <dbReference type="NCBI Taxonomy" id="1641715"/>
    <lineage>
        <taxon>Bacteria</taxon>
        <taxon>Pseudomonadati</taxon>
        <taxon>Pseudomonadota</taxon>
        <taxon>Gammaproteobacteria</taxon>
        <taxon>Cellvibrionales</taxon>
        <taxon>Spongiibacteraceae</taxon>
        <taxon>Sinobacterium</taxon>
    </lineage>
</organism>
<evidence type="ECO:0000256" key="3">
    <source>
        <dbReference type="ARBA" id="ARBA00022490"/>
    </source>
</evidence>
<comment type="caution">
    <text evidence="6">The sequence shown here is derived from an EMBL/GenBank/DDBJ whole genome shotgun (WGS) entry which is preliminary data.</text>
</comment>
<evidence type="ECO:0000313" key="6">
    <source>
        <dbReference type="EMBL" id="CAH0991855.1"/>
    </source>
</evidence>
<keyword evidence="3" id="KW-0963">Cytoplasm</keyword>
<dbReference type="Proteomes" id="UP000838100">
    <property type="component" value="Unassembled WGS sequence"/>
</dbReference>
<keyword evidence="7" id="KW-1185">Reference proteome</keyword>
<comment type="function">
    <text evidence="4">Required for resistance to DNA-damaging agents.</text>
</comment>
<sequence>MNPEFENKIFVVVDPSQEKHVALERAIITAKFRDSAALHVLIAVDAEHTDTTAKNSNLFRSSTWFYNLAKPVEEAGLEFSVEFCWSGDWYGSIIKSAKESGSNLIMLPLMHRPSDSLWVNESIWKLLRTSELPVLMVQPGAEMHRKTILAAVNFQGRKDKYKRLNDDIIYRGQWMAEKYDADLHIVNAYKDSLNYPDRSALANETGVDSDRIHVINGAPEDVIANISKQLQADVTIVGTLKRANSWRGNTSEKVISRLHGDILTLN</sequence>
<evidence type="ECO:0000256" key="2">
    <source>
        <dbReference type="ARBA" id="ARBA00008791"/>
    </source>
</evidence>
<comment type="similarity">
    <text evidence="2">Belongs to the universal stress protein A family.</text>
</comment>
<dbReference type="InterPro" id="IPR006016">
    <property type="entry name" value="UspA"/>
</dbReference>
<comment type="subcellular location">
    <subcellularLocation>
        <location evidence="1">Cytoplasm</location>
    </subcellularLocation>
</comment>
<proteinExistence type="inferred from homology"/>
<evidence type="ECO:0000313" key="7">
    <source>
        <dbReference type="Proteomes" id="UP000838100"/>
    </source>
</evidence>
<dbReference type="Gene3D" id="3.40.50.12370">
    <property type="match status" value="1"/>
</dbReference>
<dbReference type="PANTHER" id="PTHR47892:SF1">
    <property type="entry name" value="UNIVERSAL STRESS PROTEIN E"/>
    <property type="match status" value="1"/>
</dbReference>
<name>A0ABN8EJE5_9GAMM</name>
<gene>
    <name evidence="6" type="primary">uspE</name>
    <name evidence="6" type="ORF">SIN8267_01970</name>
</gene>
<evidence type="ECO:0000259" key="5">
    <source>
        <dbReference type="Pfam" id="PF00582"/>
    </source>
</evidence>
<dbReference type="Pfam" id="PF00582">
    <property type="entry name" value="Usp"/>
    <property type="match status" value="1"/>
</dbReference>
<evidence type="ECO:0000256" key="4">
    <source>
        <dbReference type="ARBA" id="ARBA00037131"/>
    </source>
</evidence>
<dbReference type="SUPFAM" id="SSF52402">
    <property type="entry name" value="Adenine nucleotide alpha hydrolases-like"/>
    <property type="match status" value="2"/>
</dbReference>
<dbReference type="PANTHER" id="PTHR47892">
    <property type="entry name" value="UNIVERSAL STRESS PROTEIN E"/>
    <property type="match status" value="1"/>
</dbReference>
<feature type="domain" description="UspA" evidence="5">
    <location>
        <begin position="8"/>
        <end position="137"/>
    </location>
</feature>
<evidence type="ECO:0000256" key="1">
    <source>
        <dbReference type="ARBA" id="ARBA00004496"/>
    </source>
</evidence>
<dbReference type="EMBL" id="CAKLPX010000002">
    <property type="protein sequence ID" value="CAH0991855.1"/>
    <property type="molecule type" value="Genomic_DNA"/>
</dbReference>
<accession>A0ABN8EJE5</accession>
<protein>
    <submittedName>
        <fullName evidence="6">Universal stress protein E</fullName>
    </submittedName>
</protein>